<dbReference type="KEGG" id="eus:EUTSA_v10022975mg"/>
<sequence length="70" mass="8610">MGRSDTRRLDYHVVDETGYYQKVGEENQSVYGHRRRKRERWDLETETRWSEKGEREDSEKVEHRIDRGLI</sequence>
<proteinExistence type="predicted"/>
<dbReference type="AlphaFoldDB" id="V4MDH3"/>
<dbReference type="Proteomes" id="UP000030689">
    <property type="component" value="Unassembled WGS sequence"/>
</dbReference>
<accession>V4MDH3</accession>
<name>V4MDH3_EUTSA</name>
<gene>
    <name evidence="2" type="ORF">EUTSA_v10022975mg</name>
</gene>
<evidence type="ECO:0000313" key="3">
    <source>
        <dbReference type="Proteomes" id="UP000030689"/>
    </source>
</evidence>
<keyword evidence="3" id="KW-1185">Reference proteome</keyword>
<organism evidence="2 3">
    <name type="scientific">Eutrema salsugineum</name>
    <name type="common">Saltwater cress</name>
    <name type="synonym">Sisymbrium salsugineum</name>
    <dbReference type="NCBI Taxonomy" id="72664"/>
    <lineage>
        <taxon>Eukaryota</taxon>
        <taxon>Viridiplantae</taxon>
        <taxon>Streptophyta</taxon>
        <taxon>Embryophyta</taxon>
        <taxon>Tracheophyta</taxon>
        <taxon>Spermatophyta</taxon>
        <taxon>Magnoliopsida</taxon>
        <taxon>eudicotyledons</taxon>
        <taxon>Gunneridae</taxon>
        <taxon>Pentapetalae</taxon>
        <taxon>rosids</taxon>
        <taxon>malvids</taxon>
        <taxon>Brassicales</taxon>
        <taxon>Brassicaceae</taxon>
        <taxon>Eutremeae</taxon>
        <taxon>Eutrema</taxon>
    </lineage>
</organism>
<feature type="compositionally biased region" description="Basic and acidic residues" evidence="1">
    <location>
        <begin position="39"/>
        <end position="70"/>
    </location>
</feature>
<protein>
    <submittedName>
        <fullName evidence="2">Uncharacterized protein</fullName>
    </submittedName>
</protein>
<reference evidence="2 3" key="1">
    <citation type="journal article" date="2013" name="Front. Plant Sci.">
        <title>The Reference Genome of the Halophytic Plant Eutrema salsugineum.</title>
        <authorList>
            <person name="Yang R."/>
            <person name="Jarvis D.E."/>
            <person name="Chen H."/>
            <person name="Beilstein M.A."/>
            <person name="Grimwood J."/>
            <person name="Jenkins J."/>
            <person name="Shu S."/>
            <person name="Prochnik S."/>
            <person name="Xin M."/>
            <person name="Ma C."/>
            <person name="Schmutz J."/>
            <person name="Wing R.A."/>
            <person name="Mitchell-Olds T."/>
            <person name="Schumaker K.S."/>
            <person name="Wang X."/>
        </authorList>
    </citation>
    <scope>NUCLEOTIDE SEQUENCE [LARGE SCALE GENOMIC DNA]</scope>
</reference>
<feature type="region of interest" description="Disordered" evidence="1">
    <location>
        <begin position="36"/>
        <end position="70"/>
    </location>
</feature>
<evidence type="ECO:0000256" key="1">
    <source>
        <dbReference type="SAM" id="MobiDB-lite"/>
    </source>
</evidence>
<evidence type="ECO:0000313" key="2">
    <source>
        <dbReference type="EMBL" id="ESQ50518.1"/>
    </source>
</evidence>
<dbReference type="Gramene" id="ESQ50518">
    <property type="protein sequence ID" value="ESQ50518"/>
    <property type="gene ID" value="EUTSA_v10022975mg"/>
</dbReference>
<dbReference type="EMBL" id="KI517392">
    <property type="protein sequence ID" value="ESQ50518.1"/>
    <property type="molecule type" value="Genomic_DNA"/>
</dbReference>